<dbReference type="AlphaFoldDB" id="A0A7T5R2Z0"/>
<dbReference type="InterPro" id="IPR015947">
    <property type="entry name" value="PUA-like_sf"/>
</dbReference>
<reference evidence="2 3" key="1">
    <citation type="submission" date="2020-07" db="EMBL/GenBank/DDBJ databases">
        <title>Huge and variable diversity of episymbiotic CPR bacteria and DPANN archaea in groundwater ecosystems.</title>
        <authorList>
            <person name="He C.Y."/>
            <person name="Keren R."/>
            <person name="Whittaker M."/>
            <person name="Farag I.F."/>
            <person name="Doudna J."/>
            <person name="Cate J.H.D."/>
            <person name="Banfield J.F."/>
        </authorList>
    </citation>
    <scope>NUCLEOTIDE SEQUENCE [LARGE SCALE GENOMIC DNA]</scope>
    <source>
        <strain evidence="2">NC_groundwater_70_Ag_B-0.1um_54_66</strain>
    </source>
</reference>
<dbReference type="EMBL" id="CP066681">
    <property type="protein sequence ID" value="QQG36590.1"/>
    <property type="molecule type" value="Genomic_DNA"/>
</dbReference>
<name>A0A7T5R2Z0_9BACT</name>
<evidence type="ECO:0000259" key="1">
    <source>
        <dbReference type="PROSITE" id="PS51787"/>
    </source>
</evidence>
<dbReference type="Gene3D" id="2.30.130.40">
    <property type="entry name" value="LON domain-like"/>
    <property type="match status" value="1"/>
</dbReference>
<dbReference type="PANTHER" id="PTHR46732:SF8">
    <property type="entry name" value="ATP-DEPENDENT PROTEASE LA (LON) DOMAIN PROTEIN"/>
    <property type="match status" value="1"/>
</dbReference>
<dbReference type="InterPro" id="IPR046336">
    <property type="entry name" value="Lon_prtase_N_sf"/>
</dbReference>
<feature type="domain" description="Lon N-terminal" evidence="1">
    <location>
        <begin position="18"/>
        <end position="212"/>
    </location>
</feature>
<proteinExistence type="predicted"/>
<evidence type="ECO:0000313" key="3">
    <source>
        <dbReference type="Proteomes" id="UP000595362"/>
    </source>
</evidence>
<organism evidence="2 3">
    <name type="scientific">Micavibrio aeruginosavorus</name>
    <dbReference type="NCBI Taxonomy" id="349221"/>
    <lineage>
        <taxon>Bacteria</taxon>
        <taxon>Pseudomonadati</taxon>
        <taxon>Bdellovibrionota</taxon>
        <taxon>Bdellovibrionia</taxon>
        <taxon>Bdellovibrionales</taxon>
        <taxon>Pseudobdellovibrionaceae</taxon>
        <taxon>Micavibrio</taxon>
    </lineage>
</organism>
<evidence type="ECO:0000313" key="2">
    <source>
        <dbReference type="EMBL" id="QQG36590.1"/>
    </source>
</evidence>
<dbReference type="SUPFAM" id="SSF88697">
    <property type="entry name" value="PUA domain-like"/>
    <property type="match status" value="1"/>
</dbReference>
<protein>
    <submittedName>
        <fullName evidence="2">LON peptidase substrate-binding domain-containing protein</fullName>
    </submittedName>
</protein>
<dbReference type="SMART" id="SM00464">
    <property type="entry name" value="LON"/>
    <property type="match status" value="1"/>
</dbReference>
<dbReference type="Pfam" id="PF02190">
    <property type="entry name" value="LON_substr_bdg"/>
    <property type="match status" value="1"/>
</dbReference>
<accession>A0A7T5R2Z0</accession>
<gene>
    <name evidence="2" type="ORF">HYS17_02045</name>
</gene>
<dbReference type="InterPro" id="IPR003111">
    <property type="entry name" value="Lon_prtase_N"/>
</dbReference>
<dbReference type="PROSITE" id="PS51787">
    <property type="entry name" value="LON_N"/>
    <property type="match status" value="1"/>
</dbReference>
<sequence>MSHFTANPACPVALPQDLPVFPLTGVLLLPRGQLPLNIFEPRYLAMVEDALRGNRLIGMIQPRDFQQGMTSDFAPLFGTGCAGRITAFEETEDGRYLITLTGISRFRVDEELPMQRGYRRVRADWSDFSADPQAHDCLGIDRNHLKDLLRSYFDIEGLSCSWDSIDSANDDKLMTALAMICPLDPGEKQALLEAACCRTRAKMFMTMLEMAIHNDKGGCNCDGRH</sequence>
<dbReference type="Proteomes" id="UP000595362">
    <property type="component" value="Chromosome"/>
</dbReference>
<dbReference type="PANTHER" id="PTHR46732">
    <property type="entry name" value="ATP-DEPENDENT PROTEASE LA (LON) DOMAIN PROTEIN"/>
    <property type="match status" value="1"/>
</dbReference>